<dbReference type="InterPro" id="IPR012386">
    <property type="entry name" value="Cyclic-nucl_3Pdiesterase"/>
</dbReference>
<dbReference type="EMBL" id="KZ303493">
    <property type="protein sequence ID" value="PIA17607.1"/>
    <property type="molecule type" value="Genomic_DNA"/>
</dbReference>
<dbReference type="Gene3D" id="3.90.1140.10">
    <property type="entry name" value="Cyclic phosphodiesterase"/>
    <property type="match status" value="1"/>
</dbReference>
<accession>A0A2G5BFV9</accession>
<evidence type="ECO:0000313" key="2">
    <source>
        <dbReference type="Proteomes" id="UP000242474"/>
    </source>
</evidence>
<dbReference type="PANTHER" id="PTHR28141">
    <property type="entry name" value="2',3'-CYCLIC-NUCLEOTIDE 3'-PHOSPHODIESTERASE"/>
    <property type="match status" value="1"/>
</dbReference>
<name>A0A2G5BFV9_COERN</name>
<dbReference type="AlphaFoldDB" id="A0A2G5BFV9"/>
<proteinExistence type="predicted"/>
<dbReference type="PANTHER" id="PTHR28141:SF1">
    <property type="entry name" value="2',3'-CYCLIC-NUCLEOTIDE 3'-PHOSPHODIESTERASE"/>
    <property type="match status" value="1"/>
</dbReference>
<dbReference type="GO" id="GO:0009187">
    <property type="term" value="P:cyclic nucleotide metabolic process"/>
    <property type="evidence" value="ECO:0007669"/>
    <property type="project" value="TreeGrafter"/>
</dbReference>
<dbReference type="SUPFAM" id="SSF55144">
    <property type="entry name" value="LigT-like"/>
    <property type="match status" value="1"/>
</dbReference>
<organism evidence="1 2">
    <name type="scientific">Coemansia reversa (strain ATCC 12441 / NRRL 1564)</name>
    <dbReference type="NCBI Taxonomy" id="763665"/>
    <lineage>
        <taxon>Eukaryota</taxon>
        <taxon>Fungi</taxon>
        <taxon>Fungi incertae sedis</taxon>
        <taxon>Zoopagomycota</taxon>
        <taxon>Kickxellomycotina</taxon>
        <taxon>Kickxellomycetes</taxon>
        <taxon>Kickxellales</taxon>
        <taxon>Kickxellaceae</taxon>
        <taxon>Coemansia</taxon>
    </lineage>
</organism>
<gene>
    <name evidence="1" type="ORF">COEREDRAFT_14427</name>
</gene>
<dbReference type="Pfam" id="PF07823">
    <property type="entry name" value="CPDase"/>
    <property type="match status" value="1"/>
</dbReference>
<reference evidence="1 2" key="1">
    <citation type="journal article" date="2015" name="Genome Biol. Evol.">
        <title>Phylogenomic analyses indicate that early fungi evolved digesting cell walls of algal ancestors of land plants.</title>
        <authorList>
            <person name="Chang Y."/>
            <person name="Wang S."/>
            <person name="Sekimoto S."/>
            <person name="Aerts A.L."/>
            <person name="Choi C."/>
            <person name="Clum A."/>
            <person name="LaButti K.M."/>
            <person name="Lindquist E.A."/>
            <person name="Yee Ngan C."/>
            <person name="Ohm R.A."/>
            <person name="Salamov A.A."/>
            <person name="Grigoriev I.V."/>
            <person name="Spatafora J.W."/>
            <person name="Berbee M.L."/>
        </authorList>
    </citation>
    <scope>NUCLEOTIDE SEQUENCE [LARGE SCALE GENOMIC DNA]</scope>
    <source>
        <strain evidence="1 2">NRRL 1564</strain>
    </source>
</reference>
<dbReference type="Proteomes" id="UP000242474">
    <property type="component" value="Unassembled WGS sequence"/>
</dbReference>
<keyword evidence="2" id="KW-1185">Reference proteome</keyword>
<protein>
    <submittedName>
        <fullName evidence="1">LigT-like protein</fullName>
    </submittedName>
</protein>
<dbReference type="OrthoDB" id="514292at2759"/>
<dbReference type="STRING" id="763665.A0A2G5BFV9"/>
<sequence length="191" mass="20949">MSSKYSLWLCPPTASSAHSVLDTAIAELSASLGSPRFAPHVTLFSPIMASSNAEALKQTSAYVDQLRQLIKDGATGISVNIGDLATGSTFYQCVFFECTGSPDLFEANAIARKHWHIENRPPFRPHVSLLYENCPADKLACMKARVRSVLPADMPKLSFMASEIYVVKTTGPWFQWSCVGTVSIYPEQDIL</sequence>
<evidence type="ECO:0000313" key="1">
    <source>
        <dbReference type="EMBL" id="PIA17607.1"/>
    </source>
</evidence>
<dbReference type="GO" id="GO:0004113">
    <property type="term" value="F:2',3'-cyclic-nucleotide 3'-phosphodiesterase activity"/>
    <property type="evidence" value="ECO:0007669"/>
    <property type="project" value="TreeGrafter"/>
</dbReference>
<dbReference type="InterPro" id="IPR009097">
    <property type="entry name" value="Cyclic_Pdiesterase"/>
</dbReference>